<name>A0A7W6UL71_9HYPH</name>
<sequence>MVAISHPHFSTANRFAKIDATNREICLYKLGKILASLTEIENASKTVSYRSPSERGKLTWEEEAMNSSITTLLMTAAILAAMPAHAEDKPLIGLVSIAATEANNVRYINGAKKAAEELGYDVSVVDAAGSADQANAAIQNFAQRGAFAIVDLVFPASSIGAGLDAAKQANIPVVTWGGGLGLSVAATNGSGAPIAEPVIKKMIDDMGGKGELLALTYRTGEVCRNRETLMDKMLESHADIKVTKNEVRIPGYFEDGAQYANAWLASHPPGDEKLAIWGCWDDPAIGAIGSLRSQARDDVMVYGVNGNAQAIENIKNGHMTATAWEDSYTEGYNMVKLLADIKKAGADWKPQAVEVPAVLITRDTVEDFLKQHPDAVQ</sequence>
<dbReference type="AlphaFoldDB" id="A0A7W6UL71"/>
<comment type="caution">
    <text evidence="5">The sequence shown here is derived from an EMBL/GenBank/DDBJ whole genome shotgun (WGS) entry which is preliminary data.</text>
</comment>
<proteinExistence type="inferred from homology"/>
<dbReference type="InterPro" id="IPR028082">
    <property type="entry name" value="Peripla_BP_I"/>
</dbReference>
<dbReference type="Proteomes" id="UP000533724">
    <property type="component" value="Unassembled WGS sequence"/>
</dbReference>
<dbReference type="CDD" id="cd01536">
    <property type="entry name" value="PBP1_ABC_sugar_binding-like"/>
    <property type="match status" value="1"/>
</dbReference>
<dbReference type="PANTHER" id="PTHR46847">
    <property type="entry name" value="D-ALLOSE-BINDING PERIPLASMIC PROTEIN-RELATED"/>
    <property type="match status" value="1"/>
</dbReference>
<comment type="similarity">
    <text evidence="2">Belongs to the bacterial solute-binding protein 2 family.</text>
</comment>
<keyword evidence="3" id="KW-0732">Signal</keyword>
<evidence type="ECO:0000256" key="1">
    <source>
        <dbReference type="ARBA" id="ARBA00004196"/>
    </source>
</evidence>
<evidence type="ECO:0000259" key="4">
    <source>
        <dbReference type="Pfam" id="PF13407"/>
    </source>
</evidence>
<dbReference type="SUPFAM" id="SSF53822">
    <property type="entry name" value="Periplasmic binding protein-like I"/>
    <property type="match status" value="1"/>
</dbReference>
<accession>A0A7W6UL71</accession>
<dbReference type="EMBL" id="JACIHI010000007">
    <property type="protein sequence ID" value="MBB4440155.1"/>
    <property type="molecule type" value="Genomic_DNA"/>
</dbReference>
<dbReference type="RefSeq" id="WP_245304509.1">
    <property type="nucleotide sequence ID" value="NZ_JACIHI010000007.1"/>
</dbReference>
<dbReference type="GO" id="GO:0030313">
    <property type="term" value="C:cell envelope"/>
    <property type="evidence" value="ECO:0007669"/>
    <property type="project" value="UniProtKB-SubCell"/>
</dbReference>
<feature type="domain" description="Periplasmic binding protein" evidence="4">
    <location>
        <begin position="106"/>
        <end position="342"/>
    </location>
</feature>
<evidence type="ECO:0000256" key="3">
    <source>
        <dbReference type="ARBA" id="ARBA00022729"/>
    </source>
</evidence>
<dbReference type="GO" id="GO:0030246">
    <property type="term" value="F:carbohydrate binding"/>
    <property type="evidence" value="ECO:0007669"/>
    <property type="project" value="UniProtKB-ARBA"/>
</dbReference>
<evidence type="ECO:0000256" key="2">
    <source>
        <dbReference type="ARBA" id="ARBA00007639"/>
    </source>
</evidence>
<gene>
    <name evidence="5" type="ORF">GGE15_003431</name>
</gene>
<dbReference type="Gene3D" id="3.40.50.2300">
    <property type="match status" value="2"/>
</dbReference>
<dbReference type="Pfam" id="PF13407">
    <property type="entry name" value="Peripla_BP_4"/>
    <property type="match status" value="1"/>
</dbReference>
<comment type="subcellular location">
    <subcellularLocation>
        <location evidence="1">Cell envelope</location>
    </subcellularLocation>
</comment>
<organism evidence="5 6">
    <name type="scientific">Rhizobium esperanzae</name>
    <dbReference type="NCBI Taxonomy" id="1967781"/>
    <lineage>
        <taxon>Bacteria</taxon>
        <taxon>Pseudomonadati</taxon>
        <taxon>Pseudomonadota</taxon>
        <taxon>Alphaproteobacteria</taxon>
        <taxon>Hyphomicrobiales</taxon>
        <taxon>Rhizobiaceae</taxon>
        <taxon>Rhizobium/Agrobacterium group</taxon>
        <taxon>Rhizobium</taxon>
    </lineage>
</organism>
<protein>
    <submittedName>
        <fullName evidence="5">Ribose transport system substrate-binding protein</fullName>
    </submittedName>
</protein>
<evidence type="ECO:0000313" key="6">
    <source>
        <dbReference type="Proteomes" id="UP000533724"/>
    </source>
</evidence>
<dbReference type="PANTHER" id="PTHR46847:SF3">
    <property type="entry name" value="GALACTOFURANOSE-BINDING PROTEIN YTFQ"/>
    <property type="match status" value="1"/>
</dbReference>
<reference evidence="5 6" key="1">
    <citation type="submission" date="2020-08" db="EMBL/GenBank/DDBJ databases">
        <title>Genomic Encyclopedia of Type Strains, Phase IV (KMG-V): Genome sequencing to study the core and pangenomes of soil and plant-associated prokaryotes.</title>
        <authorList>
            <person name="Whitman W."/>
        </authorList>
    </citation>
    <scope>NUCLEOTIDE SEQUENCE [LARGE SCALE GENOMIC DNA]</scope>
    <source>
        <strain evidence="5 6">SEMIA 414</strain>
    </source>
</reference>
<dbReference type="InterPro" id="IPR025997">
    <property type="entry name" value="SBP_2_dom"/>
</dbReference>
<evidence type="ECO:0000313" key="5">
    <source>
        <dbReference type="EMBL" id="MBB4440155.1"/>
    </source>
</evidence>